<accession>A0A8T0FL47</accession>
<name>A0A8T0FL47_ARGBR</name>
<feature type="compositionally biased region" description="Basic residues" evidence="1">
    <location>
        <begin position="80"/>
        <end position="89"/>
    </location>
</feature>
<feature type="region of interest" description="Disordered" evidence="1">
    <location>
        <begin position="47"/>
        <end position="99"/>
    </location>
</feature>
<dbReference type="EMBL" id="JABXBU010000003">
    <property type="protein sequence ID" value="KAF8791656.1"/>
    <property type="molecule type" value="Genomic_DNA"/>
</dbReference>
<protein>
    <submittedName>
        <fullName evidence="2">Uncharacterized protein</fullName>
    </submittedName>
</protein>
<dbReference type="AlphaFoldDB" id="A0A8T0FL47"/>
<feature type="compositionally biased region" description="Basic and acidic residues" evidence="1">
    <location>
        <begin position="47"/>
        <end position="58"/>
    </location>
</feature>
<sequence>MFHVQTDINPKWFSSDSIVSTDNFVAEITPYLRKFVNLHQEIKDRVEKKQDQRKEYAGKKRRNAVSYTPGDREWVTTHQKSNKANKKSAKFTPRRDGPYIVTTQRSLTSYEVADPNNPNVPLGTYHSSVLRPCLESHANSQPVHPLRRKGHPKKN</sequence>
<reference evidence="2" key="1">
    <citation type="journal article" date="2020" name="bioRxiv">
        <title>Chromosome-level reference genome of the European wasp spider Argiope bruennichi: a resource for studies on range expansion and evolutionary adaptation.</title>
        <authorList>
            <person name="Sheffer M.M."/>
            <person name="Hoppe A."/>
            <person name="Krehenwinkel H."/>
            <person name="Uhl G."/>
            <person name="Kuss A.W."/>
            <person name="Jensen L."/>
            <person name="Jensen C."/>
            <person name="Gillespie R.G."/>
            <person name="Hoff K.J."/>
            <person name="Prost S."/>
        </authorList>
    </citation>
    <scope>NUCLEOTIDE SEQUENCE</scope>
</reference>
<proteinExistence type="predicted"/>
<keyword evidence="3" id="KW-1185">Reference proteome</keyword>
<comment type="caution">
    <text evidence="2">The sequence shown here is derived from an EMBL/GenBank/DDBJ whole genome shotgun (WGS) entry which is preliminary data.</text>
</comment>
<dbReference type="Proteomes" id="UP000807504">
    <property type="component" value="Unassembled WGS sequence"/>
</dbReference>
<evidence type="ECO:0000313" key="3">
    <source>
        <dbReference type="Proteomes" id="UP000807504"/>
    </source>
</evidence>
<gene>
    <name evidence="2" type="ORF">HNY73_003353</name>
</gene>
<reference evidence="2" key="2">
    <citation type="submission" date="2020-06" db="EMBL/GenBank/DDBJ databases">
        <authorList>
            <person name="Sheffer M."/>
        </authorList>
    </citation>
    <scope>NUCLEOTIDE SEQUENCE</scope>
</reference>
<evidence type="ECO:0000313" key="2">
    <source>
        <dbReference type="EMBL" id="KAF8791656.1"/>
    </source>
</evidence>
<organism evidence="2 3">
    <name type="scientific">Argiope bruennichi</name>
    <name type="common">Wasp spider</name>
    <name type="synonym">Aranea bruennichi</name>
    <dbReference type="NCBI Taxonomy" id="94029"/>
    <lineage>
        <taxon>Eukaryota</taxon>
        <taxon>Metazoa</taxon>
        <taxon>Ecdysozoa</taxon>
        <taxon>Arthropoda</taxon>
        <taxon>Chelicerata</taxon>
        <taxon>Arachnida</taxon>
        <taxon>Araneae</taxon>
        <taxon>Araneomorphae</taxon>
        <taxon>Entelegynae</taxon>
        <taxon>Araneoidea</taxon>
        <taxon>Araneidae</taxon>
        <taxon>Argiope</taxon>
    </lineage>
</organism>
<feature type="compositionally biased region" description="Basic residues" evidence="1">
    <location>
        <begin position="145"/>
        <end position="155"/>
    </location>
</feature>
<evidence type="ECO:0000256" key="1">
    <source>
        <dbReference type="SAM" id="MobiDB-lite"/>
    </source>
</evidence>
<feature type="region of interest" description="Disordered" evidence="1">
    <location>
        <begin position="135"/>
        <end position="155"/>
    </location>
</feature>